<feature type="region of interest" description="Disordered" evidence="3">
    <location>
        <begin position="314"/>
        <end position="355"/>
    </location>
</feature>
<evidence type="ECO:0000313" key="6">
    <source>
        <dbReference type="Proteomes" id="UP000092445"/>
    </source>
</evidence>
<protein>
    <recommendedName>
        <fullName evidence="4">Laminin N-terminal domain-containing protein</fullName>
    </recommendedName>
</protein>
<evidence type="ECO:0000256" key="1">
    <source>
        <dbReference type="ARBA" id="ARBA00023157"/>
    </source>
</evidence>
<name>A0A1A9ZI91_GLOPL</name>
<dbReference type="EnsemblMetazoa" id="GPAI015425-RA">
    <property type="protein sequence ID" value="GPAI015425-PA"/>
    <property type="gene ID" value="GPAI015425"/>
</dbReference>
<dbReference type="InterPro" id="IPR008211">
    <property type="entry name" value="Laminin_N"/>
</dbReference>
<reference evidence="5" key="2">
    <citation type="submission" date="2020-05" db="UniProtKB">
        <authorList>
            <consortium name="EnsemblMetazoa"/>
        </authorList>
    </citation>
    <scope>IDENTIFICATION</scope>
    <source>
        <strain evidence="5">IAEA</strain>
    </source>
</reference>
<evidence type="ECO:0000256" key="2">
    <source>
        <dbReference type="ARBA" id="ARBA00023292"/>
    </source>
</evidence>
<keyword evidence="1" id="KW-1015">Disulfide bond</keyword>
<proteinExistence type="predicted"/>
<dbReference type="Pfam" id="PF00055">
    <property type="entry name" value="Laminin_N"/>
    <property type="match status" value="1"/>
</dbReference>
<reference evidence="6" key="1">
    <citation type="submission" date="2014-03" db="EMBL/GenBank/DDBJ databases">
        <authorList>
            <person name="Aksoy S."/>
            <person name="Warren W."/>
            <person name="Wilson R.K."/>
        </authorList>
    </citation>
    <scope>NUCLEOTIDE SEQUENCE [LARGE SCALE GENOMIC DNA]</scope>
    <source>
        <strain evidence="6">IAEA</strain>
    </source>
</reference>
<dbReference type="InterPro" id="IPR050440">
    <property type="entry name" value="Laminin/Netrin_ECM"/>
</dbReference>
<dbReference type="PANTHER" id="PTHR10574">
    <property type="entry name" value="NETRIN/LAMININ-RELATED"/>
    <property type="match status" value="1"/>
</dbReference>
<dbReference type="VEuPathDB" id="VectorBase:GPAI015425"/>
<organism evidence="5 6">
    <name type="scientific">Glossina pallidipes</name>
    <name type="common">Tsetse fly</name>
    <dbReference type="NCBI Taxonomy" id="7398"/>
    <lineage>
        <taxon>Eukaryota</taxon>
        <taxon>Metazoa</taxon>
        <taxon>Ecdysozoa</taxon>
        <taxon>Arthropoda</taxon>
        <taxon>Hexapoda</taxon>
        <taxon>Insecta</taxon>
        <taxon>Pterygota</taxon>
        <taxon>Neoptera</taxon>
        <taxon>Endopterygota</taxon>
        <taxon>Diptera</taxon>
        <taxon>Brachycera</taxon>
        <taxon>Muscomorpha</taxon>
        <taxon>Hippoboscoidea</taxon>
        <taxon>Glossinidae</taxon>
        <taxon>Glossina</taxon>
    </lineage>
</organism>
<feature type="domain" description="Laminin N-terminal" evidence="4">
    <location>
        <begin position="84"/>
        <end position="477"/>
    </location>
</feature>
<dbReference type="SMART" id="SM00180">
    <property type="entry name" value="EGF_Lam"/>
    <property type="match status" value="1"/>
</dbReference>
<dbReference type="SMART" id="SM00136">
    <property type="entry name" value="LamNT"/>
    <property type="match status" value="1"/>
</dbReference>
<dbReference type="Proteomes" id="UP000092445">
    <property type="component" value="Unassembled WGS sequence"/>
</dbReference>
<dbReference type="SUPFAM" id="SSF57196">
    <property type="entry name" value="EGF/Laminin"/>
    <property type="match status" value="1"/>
</dbReference>
<keyword evidence="2" id="KW-0424">Laminin EGF-like domain</keyword>
<dbReference type="GO" id="GO:0016358">
    <property type="term" value="P:dendrite development"/>
    <property type="evidence" value="ECO:0007669"/>
    <property type="project" value="TreeGrafter"/>
</dbReference>
<dbReference type="GO" id="GO:0009887">
    <property type="term" value="P:animal organ morphogenesis"/>
    <property type="evidence" value="ECO:0007669"/>
    <property type="project" value="TreeGrafter"/>
</dbReference>
<dbReference type="PANTHER" id="PTHR10574:SF365">
    <property type="entry name" value="NETRIN-A-RELATED"/>
    <property type="match status" value="1"/>
</dbReference>
<dbReference type="GO" id="GO:0009888">
    <property type="term" value="P:tissue development"/>
    <property type="evidence" value="ECO:0007669"/>
    <property type="project" value="TreeGrafter"/>
</dbReference>
<dbReference type="CDD" id="cd00055">
    <property type="entry name" value="EGF_Lam"/>
    <property type="match status" value="1"/>
</dbReference>
<sequence>MKLQSIIKELPLLLKVRKQETNLNFGDILTHSTALPCFNIILGSAMKFKKKLLFFCWLLLGLVNVTLTKSSNSNSNDPCYYEGKSRKCLPSFVNAAYGNPVLASSTCGAYQPERYCELKRDGSVDECRVCDSSRIDMRFLSSALTDLNNPNNVTCWRSAAVPVPNDLDNAPPDNITLTLSLGKKYEITYVSLSFCPKSPKPDSLAIYKSSDFGQTWQPFQFYSSQCQKFYGRPDRAKISKFNEQEARCMNSNQNSNGNRFAFNTLEGRPSANDLDASLVLQDWVTATDIRVIFHRLEPPKQTLIRAAYNEAKADDSNFDDELTSSQEEENDEEEENEEYDYKANDNDSVAYDDGLDDYIEPKKHLELDDDIDLDYANDGTLLDKPKRSNYKHKPLTYENLYKSKPLALTTLTTTTIAAPMISTISTTIKSIVDVKRQKYQQKTSSVDRDKHTSIPSVEDLFAMSQHYAVSDFAVGGRCKCNGHASECIAFVSSNDALQSDYGDGGISDTGDDGANLGRSTATKADISMHGKLTMTCACKHNTAGPECERCKPFYFDRPWGRATDTDANECKNWFLLFFDQTSGCVLIVAAKHEPAHKHNLKCNDINKVNFLLTNFTVTIKEAANHYKERQLRKFATLMSAVNVYSKNSANDEHQNNFVDIQQCSKYMLTTMAHITGIEEF</sequence>
<evidence type="ECO:0000256" key="3">
    <source>
        <dbReference type="SAM" id="MobiDB-lite"/>
    </source>
</evidence>
<dbReference type="Gene3D" id="2.60.120.260">
    <property type="entry name" value="Galactose-binding domain-like"/>
    <property type="match status" value="2"/>
</dbReference>
<dbReference type="Pfam" id="PF00053">
    <property type="entry name" value="EGF_laminin"/>
    <property type="match status" value="1"/>
</dbReference>
<evidence type="ECO:0000259" key="4">
    <source>
        <dbReference type="PROSITE" id="PS51117"/>
    </source>
</evidence>
<keyword evidence="6" id="KW-1185">Reference proteome</keyword>
<feature type="compositionally biased region" description="Acidic residues" evidence="3">
    <location>
        <begin position="316"/>
        <end position="338"/>
    </location>
</feature>
<dbReference type="GO" id="GO:0008045">
    <property type="term" value="P:motor neuron axon guidance"/>
    <property type="evidence" value="ECO:0007669"/>
    <property type="project" value="TreeGrafter"/>
</dbReference>
<dbReference type="Gene3D" id="2.10.25.10">
    <property type="entry name" value="Laminin"/>
    <property type="match status" value="1"/>
</dbReference>
<dbReference type="STRING" id="7398.A0A1A9ZI91"/>
<accession>A0A1A9ZI91</accession>
<dbReference type="InterPro" id="IPR002049">
    <property type="entry name" value="LE_dom"/>
</dbReference>
<dbReference type="PROSITE" id="PS51117">
    <property type="entry name" value="LAMININ_NTER"/>
    <property type="match status" value="1"/>
</dbReference>
<dbReference type="AlphaFoldDB" id="A0A1A9ZI91"/>
<evidence type="ECO:0000313" key="5">
    <source>
        <dbReference type="EnsemblMetazoa" id="GPAI015425-PA"/>
    </source>
</evidence>
<dbReference type="GO" id="GO:0005604">
    <property type="term" value="C:basement membrane"/>
    <property type="evidence" value="ECO:0007669"/>
    <property type="project" value="TreeGrafter"/>
</dbReference>